<dbReference type="Proteomes" id="UP000650533">
    <property type="component" value="Chromosome 12"/>
</dbReference>
<name>A0A8H8P625_9AGAM</name>
<sequence length="302" mass="34656">MAGPSSRARTTTRFPLELVQGTNLPNKAFPNEPPVRNPTRGSDDARTTSTVVWPRINLLYTSFPALRVRHIIHDRRKTTRLRLWLRFWLRLRFIPRPDLRPGFMPHSSVDAHIDIDRTTKPPNSTTNPTNRRLAHREKRHPRPTPRGLHHHVFEPRQDAQTGLAMGRDWYRRSSLADRELEPEFKLMSIASSLWCVSQRHGGSGTYPDLGAPGQETSVRPQLLSKDGNGVKFLGRRTTSCRPCSGLHSTGTTANWACRGQEERKYEKTIVRTRFRVRGHGRRDMGMYVAKEPTAREAFPLHL</sequence>
<proteinExistence type="predicted"/>
<dbReference type="EMBL" id="CP059669">
    <property type="protein sequence ID" value="QRW24531.1"/>
    <property type="molecule type" value="Genomic_DNA"/>
</dbReference>
<dbReference type="KEGG" id="rsx:RhiXN_11443"/>
<organism evidence="2 3">
    <name type="scientific">Rhizoctonia solani</name>
    <dbReference type="NCBI Taxonomy" id="456999"/>
    <lineage>
        <taxon>Eukaryota</taxon>
        <taxon>Fungi</taxon>
        <taxon>Dikarya</taxon>
        <taxon>Basidiomycota</taxon>
        <taxon>Agaricomycotina</taxon>
        <taxon>Agaricomycetes</taxon>
        <taxon>Cantharellales</taxon>
        <taxon>Ceratobasidiaceae</taxon>
        <taxon>Rhizoctonia</taxon>
    </lineage>
</organism>
<evidence type="ECO:0000256" key="1">
    <source>
        <dbReference type="SAM" id="MobiDB-lite"/>
    </source>
</evidence>
<evidence type="ECO:0000313" key="2">
    <source>
        <dbReference type="EMBL" id="QRW24531.1"/>
    </source>
</evidence>
<protein>
    <submittedName>
        <fullName evidence="2">Uncharacterized protein</fullName>
    </submittedName>
</protein>
<evidence type="ECO:0000313" key="3">
    <source>
        <dbReference type="Proteomes" id="UP000650533"/>
    </source>
</evidence>
<dbReference type="GeneID" id="67033721"/>
<gene>
    <name evidence="2" type="ORF">RhiXN_11443</name>
</gene>
<reference evidence="2" key="1">
    <citation type="submission" date="2020-05" db="EMBL/GenBank/DDBJ databases">
        <title>Evolutionary and genomic comparisons of hybrid uninucleate and nonhybrid Rhizoctonia fungi.</title>
        <authorList>
            <person name="Li C."/>
            <person name="Chen X."/>
        </authorList>
    </citation>
    <scope>NUCLEOTIDE SEQUENCE</scope>
    <source>
        <strain evidence="2">AG-1 IA</strain>
    </source>
</reference>
<feature type="compositionally biased region" description="Low complexity" evidence="1">
    <location>
        <begin position="120"/>
        <end position="131"/>
    </location>
</feature>
<accession>A0A8H8P625</accession>
<dbReference type="RefSeq" id="XP_043184768.1">
    <property type="nucleotide sequence ID" value="XM_043331258.1"/>
</dbReference>
<feature type="region of interest" description="Disordered" evidence="1">
    <location>
        <begin position="113"/>
        <end position="150"/>
    </location>
</feature>
<feature type="region of interest" description="Disordered" evidence="1">
    <location>
        <begin position="23"/>
        <end position="46"/>
    </location>
</feature>
<dbReference type="AlphaFoldDB" id="A0A8H8P625"/>
<feature type="compositionally biased region" description="Basic residues" evidence="1">
    <location>
        <begin position="132"/>
        <end position="150"/>
    </location>
</feature>